<keyword evidence="2" id="KW-0812">Transmembrane</keyword>
<accession>A0A8H7C7A7</accession>
<keyword evidence="2" id="KW-1133">Transmembrane helix</keyword>
<feature type="compositionally biased region" description="Basic and acidic residues" evidence="1">
    <location>
        <begin position="97"/>
        <end position="132"/>
    </location>
</feature>
<evidence type="ECO:0000256" key="2">
    <source>
        <dbReference type="SAM" id="Phobius"/>
    </source>
</evidence>
<feature type="compositionally biased region" description="Basic and acidic residues" evidence="1">
    <location>
        <begin position="148"/>
        <end position="157"/>
    </location>
</feature>
<feature type="region of interest" description="Disordered" evidence="1">
    <location>
        <begin position="47"/>
        <end position="157"/>
    </location>
</feature>
<feature type="transmembrane region" description="Helical" evidence="2">
    <location>
        <begin position="20"/>
        <end position="41"/>
    </location>
</feature>
<keyword evidence="2" id="KW-0472">Membrane</keyword>
<feature type="compositionally biased region" description="Polar residues" evidence="1">
    <location>
        <begin position="79"/>
        <end position="89"/>
    </location>
</feature>
<dbReference type="Proteomes" id="UP000629468">
    <property type="component" value="Unassembled WGS sequence"/>
</dbReference>
<evidence type="ECO:0000256" key="1">
    <source>
        <dbReference type="SAM" id="MobiDB-lite"/>
    </source>
</evidence>
<gene>
    <name evidence="3" type="ORF">Agabi119p4_8539</name>
</gene>
<comment type="caution">
    <text evidence="3">The sequence shown here is derived from an EMBL/GenBank/DDBJ whole genome shotgun (WGS) entry which is preliminary data.</text>
</comment>
<reference evidence="3 4" key="1">
    <citation type="journal article" name="Sci. Rep.">
        <title>Telomere-to-telomere assembled and centromere annotated genomes of the two main subspecies of the button mushroom Agaricus bisporus reveal especially polymorphic chromosome ends.</title>
        <authorList>
            <person name="Sonnenberg A.S.M."/>
            <person name="Sedaghat-Telgerd N."/>
            <person name="Lavrijssen B."/>
            <person name="Ohm R.A."/>
            <person name="Hendrickx P.M."/>
            <person name="Scholtmeijer K."/>
            <person name="Baars J.J.P."/>
            <person name="van Peer A."/>
        </authorList>
    </citation>
    <scope>NUCLEOTIDE SEQUENCE [LARGE SCALE GENOMIC DNA]</scope>
    <source>
        <strain evidence="3 4">H119_p4</strain>
    </source>
</reference>
<evidence type="ECO:0000313" key="3">
    <source>
        <dbReference type="EMBL" id="KAF7764002.1"/>
    </source>
</evidence>
<dbReference type="EMBL" id="JABXXO010000011">
    <property type="protein sequence ID" value="KAF7764002.1"/>
    <property type="molecule type" value="Genomic_DNA"/>
</dbReference>
<protein>
    <submittedName>
        <fullName evidence="3">Uncharacterized protein</fullName>
    </submittedName>
</protein>
<sequence>MWSNRFTPKGGELRPPPQGVGRMVVTGGAGVLALLGGAYLSMVYSKRKQERDGTNPMYEQVLAHVGTKSPVTDDVPTSKLPTRSSQIRSSKPMEPPVQEHRAKHDSVEERTEKAKTDGNGDVDQARREEPAPQRKKGNGKLVSQSDSDFMKSYKKDK</sequence>
<dbReference type="AlphaFoldDB" id="A0A8H7C7A7"/>
<name>A0A8H7C7A7_AGABI</name>
<proteinExistence type="predicted"/>
<evidence type="ECO:0000313" key="4">
    <source>
        <dbReference type="Proteomes" id="UP000629468"/>
    </source>
</evidence>
<organism evidence="3 4">
    <name type="scientific">Agaricus bisporus var. burnettii</name>
    <dbReference type="NCBI Taxonomy" id="192524"/>
    <lineage>
        <taxon>Eukaryota</taxon>
        <taxon>Fungi</taxon>
        <taxon>Dikarya</taxon>
        <taxon>Basidiomycota</taxon>
        <taxon>Agaricomycotina</taxon>
        <taxon>Agaricomycetes</taxon>
        <taxon>Agaricomycetidae</taxon>
        <taxon>Agaricales</taxon>
        <taxon>Agaricineae</taxon>
        <taxon>Agaricaceae</taxon>
        <taxon>Agaricus</taxon>
    </lineage>
</organism>